<dbReference type="RefSeq" id="XP_041155196.1">
    <property type="nucleotide sequence ID" value="XM_041307419.1"/>
</dbReference>
<dbReference type="OrthoDB" id="2691369at2759"/>
<organism evidence="2 3">
    <name type="scientific">Suillus plorans</name>
    <dbReference type="NCBI Taxonomy" id="116603"/>
    <lineage>
        <taxon>Eukaryota</taxon>
        <taxon>Fungi</taxon>
        <taxon>Dikarya</taxon>
        <taxon>Basidiomycota</taxon>
        <taxon>Agaricomycotina</taxon>
        <taxon>Agaricomycetes</taxon>
        <taxon>Agaricomycetidae</taxon>
        <taxon>Boletales</taxon>
        <taxon>Suillineae</taxon>
        <taxon>Suillaceae</taxon>
        <taxon>Suillus</taxon>
    </lineage>
</organism>
<name>A0A9P7DD21_9AGAM</name>
<protein>
    <submittedName>
        <fullName evidence="2">Uncharacterized protein</fullName>
    </submittedName>
</protein>
<evidence type="ECO:0000256" key="1">
    <source>
        <dbReference type="SAM" id="MobiDB-lite"/>
    </source>
</evidence>
<accession>A0A9P7DD21</accession>
<feature type="compositionally biased region" description="Basic and acidic residues" evidence="1">
    <location>
        <begin position="211"/>
        <end position="242"/>
    </location>
</feature>
<sequence length="383" mass="41464">MFDEDWVKSKGPESPQSQQTDSIMEDNVDELAEDGPSYNLGWGDMDAGSQAAASVSVDDISTGPSYDLGWGANTTISDIDTDDISKSAEMAEGPAYDLGWGGADTASGSPIDACMELSSGGNDGPMYDLGWGPALPSSAGDVEGTSGDEVGGDESPVYDLGWVQIQQELFHTEAPEEPTTGADNSRADNIIDLCSDEEPVYDLRWENHEQDIIDPSGDRDDNPTNATEDVKWKPGRPIRGDSDMEQDDRESSAVEIIEDDLQGTQTILRVNRRLKTIGNTMADEHIHAIVENATHGLTASRLPAEILIDNRSILGGYAGTQDRVTTYYSDLSPYNTRERTCIISRMIRASGPWAHDKNILDYDGWTGRQIIPDGGGWAHAGNI</sequence>
<proteinExistence type="predicted"/>
<dbReference type="Proteomes" id="UP000719766">
    <property type="component" value="Unassembled WGS sequence"/>
</dbReference>
<evidence type="ECO:0000313" key="3">
    <source>
        <dbReference type="Proteomes" id="UP000719766"/>
    </source>
</evidence>
<feature type="region of interest" description="Disordered" evidence="1">
    <location>
        <begin position="211"/>
        <end position="251"/>
    </location>
</feature>
<feature type="region of interest" description="Disordered" evidence="1">
    <location>
        <begin position="1"/>
        <end position="25"/>
    </location>
</feature>
<dbReference type="EMBL" id="JABBWE010000074">
    <property type="protein sequence ID" value="KAG1787890.1"/>
    <property type="molecule type" value="Genomic_DNA"/>
</dbReference>
<comment type="caution">
    <text evidence="2">The sequence shown here is derived from an EMBL/GenBank/DDBJ whole genome shotgun (WGS) entry which is preliminary data.</text>
</comment>
<evidence type="ECO:0000313" key="2">
    <source>
        <dbReference type="EMBL" id="KAG1787890.1"/>
    </source>
</evidence>
<gene>
    <name evidence="2" type="ORF">HD556DRAFT_1448395</name>
</gene>
<reference evidence="2" key="1">
    <citation type="journal article" date="2020" name="New Phytol.">
        <title>Comparative genomics reveals dynamic genome evolution in host specialist ectomycorrhizal fungi.</title>
        <authorList>
            <person name="Lofgren L.A."/>
            <person name="Nguyen N.H."/>
            <person name="Vilgalys R."/>
            <person name="Ruytinx J."/>
            <person name="Liao H.L."/>
            <person name="Branco S."/>
            <person name="Kuo A."/>
            <person name="LaButti K."/>
            <person name="Lipzen A."/>
            <person name="Andreopoulos W."/>
            <person name="Pangilinan J."/>
            <person name="Riley R."/>
            <person name="Hundley H."/>
            <person name="Na H."/>
            <person name="Barry K."/>
            <person name="Grigoriev I.V."/>
            <person name="Stajich J.E."/>
            <person name="Kennedy P.G."/>
        </authorList>
    </citation>
    <scope>NUCLEOTIDE SEQUENCE</scope>
    <source>
        <strain evidence="2">S12</strain>
    </source>
</reference>
<dbReference type="GeneID" id="64601183"/>
<keyword evidence="3" id="KW-1185">Reference proteome</keyword>
<feature type="compositionally biased region" description="Basic and acidic residues" evidence="1">
    <location>
        <begin position="1"/>
        <end position="11"/>
    </location>
</feature>
<dbReference type="AlphaFoldDB" id="A0A9P7DD21"/>